<accession>A0AAV2I1Z1</accession>
<keyword evidence="2" id="KW-1185">Reference proteome</keyword>
<dbReference type="EMBL" id="CAXITT010000358">
    <property type="protein sequence ID" value="CAL1539860.1"/>
    <property type="molecule type" value="Genomic_DNA"/>
</dbReference>
<feature type="non-terminal residue" evidence="1">
    <location>
        <position position="1"/>
    </location>
</feature>
<proteinExistence type="predicted"/>
<protein>
    <submittedName>
        <fullName evidence="1">Uncharacterized protein</fullName>
    </submittedName>
</protein>
<evidence type="ECO:0000313" key="2">
    <source>
        <dbReference type="Proteomes" id="UP001497497"/>
    </source>
</evidence>
<dbReference type="AlphaFoldDB" id="A0AAV2I1Z1"/>
<name>A0AAV2I1Z1_LYMST</name>
<organism evidence="1 2">
    <name type="scientific">Lymnaea stagnalis</name>
    <name type="common">Great pond snail</name>
    <name type="synonym">Helix stagnalis</name>
    <dbReference type="NCBI Taxonomy" id="6523"/>
    <lineage>
        <taxon>Eukaryota</taxon>
        <taxon>Metazoa</taxon>
        <taxon>Spiralia</taxon>
        <taxon>Lophotrochozoa</taxon>
        <taxon>Mollusca</taxon>
        <taxon>Gastropoda</taxon>
        <taxon>Heterobranchia</taxon>
        <taxon>Euthyneura</taxon>
        <taxon>Panpulmonata</taxon>
        <taxon>Hygrophila</taxon>
        <taxon>Lymnaeoidea</taxon>
        <taxon>Lymnaeidae</taxon>
        <taxon>Lymnaea</taxon>
    </lineage>
</organism>
<comment type="caution">
    <text evidence="1">The sequence shown here is derived from an EMBL/GenBank/DDBJ whole genome shotgun (WGS) entry which is preliminary data.</text>
</comment>
<gene>
    <name evidence="1" type="ORF">GSLYS_00013593001</name>
</gene>
<sequence>FLHLVTQPAEGAPATFTVFTPDTVTIPVTTNSLLKLNSKVNCDDPDPDDICTCLVDSNSIPFETFWLNSDDGYYVYYDATIPLVQGTTYPVRVACRENNLNIISRRTLNVVVTTNSPPTFTNA</sequence>
<evidence type="ECO:0000313" key="1">
    <source>
        <dbReference type="EMBL" id="CAL1539860.1"/>
    </source>
</evidence>
<dbReference type="Proteomes" id="UP001497497">
    <property type="component" value="Unassembled WGS sequence"/>
</dbReference>
<reference evidence="1 2" key="1">
    <citation type="submission" date="2024-04" db="EMBL/GenBank/DDBJ databases">
        <authorList>
            <consortium name="Genoscope - CEA"/>
            <person name="William W."/>
        </authorList>
    </citation>
    <scope>NUCLEOTIDE SEQUENCE [LARGE SCALE GENOMIC DNA]</scope>
</reference>
<feature type="non-terminal residue" evidence="1">
    <location>
        <position position="123"/>
    </location>
</feature>